<accession>A0A2P8H2K5</accession>
<dbReference type="RefSeq" id="WP_181313623.1">
    <property type="nucleotide sequence ID" value="NZ_PYAT01000005.1"/>
</dbReference>
<evidence type="ECO:0000313" key="2">
    <source>
        <dbReference type="Proteomes" id="UP000242682"/>
    </source>
</evidence>
<comment type="caution">
    <text evidence="1">The sequence shown here is derived from an EMBL/GenBank/DDBJ whole genome shotgun (WGS) entry which is preliminary data.</text>
</comment>
<proteinExistence type="predicted"/>
<organism evidence="1 2">
    <name type="scientific">Planomicrobium soli</name>
    <dbReference type="NCBI Taxonomy" id="1176648"/>
    <lineage>
        <taxon>Bacteria</taxon>
        <taxon>Bacillati</taxon>
        <taxon>Bacillota</taxon>
        <taxon>Bacilli</taxon>
        <taxon>Bacillales</taxon>
        <taxon>Caryophanaceae</taxon>
        <taxon>Planomicrobium</taxon>
    </lineage>
</organism>
<dbReference type="Proteomes" id="UP000242682">
    <property type="component" value="Unassembled WGS sequence"/>
</dbReference>
<protein>
    <submittedName>
        <fullName evidence="1">Uncharacterized protein</fullName>
    </submittedName>
</protein>
<evidence type="ECO:0000313" key="1">
    <source>
        <dbReference type="EMBL" id="PSL40449.1"/>
    </source>
</evidence>
<name>A0A2P8H2K5_9BACL</name>
<dbReference type="AlphaFoldDB" id="A0A2P8H2K5"/>
<keyword evidence="2" id="KW-1185">Reference proteome</keyword>
<dbReference type="EMBL" id="PYAT01000005">
    <property type="protein sequence ID" value="PSL40449.1"/>
    <property type="molecule type" value="Genomic_DNA"/>
</dbReference>
<sequence>MNQTGKRMTDCEEYLYILHGVFFTGFAARDKSVLFQSISWSENNQ</sequence>
<reference evidence="1 2" key="1">
    <citation type="submission" date="2018-03" db="EMBL/GenBank/DDBJ databases">
        <title>Genomic Encyclopedia of Type Strains, Phase III (KMG-III): the genomes of soil and plant-associated and newly described type strains.</title>
        <authorList>
            <person name="Whitman W."/>
        </authorList>
    </citation>
    <scope>NUCLEOTIDE SEQUENCE [LARGE SCALE GENOMIC DNA]</scope>
    <source>
        <strain evidence="1 2">CGMCC 1.12259</strain>
    </source>
</reference>
<gene>
    <name evidence="1" type="ORF">B0H99_105227</name>
</gene>